<keyword evidence="1" id="KW-0863">Zinc-finger</keyword>
<dbReference type="GO" id="GO:0008270">
    <property type="term" value="F:zinc ion binding"/>
    <property type="evidence" value="ECO:0007669"/>
    <property type="project" value="UniProtKB-KW"/>
</dbReference>
<dbReference type="Pfam" id="PF04434">
    <property type="entry name" value="SWIM"/>
    <property type="match status" value="1"/>
</dbReference>
<reference evidence="3" key="2">
    <citation type="submission" date="2022-09" db="EMBL/GenBank/DDBJ databases">
        <title>Aerococcus urinae taxonomy study.</title>
        <authorList>
            <person name="Christensen J."/>
            <person name="Senneby E."/>
        </authorList>
    </citation>
    <scope>NUCLEOTIDE SEQUENCE</scope>
    <source>
        <strain evidence="3">NLD-066-U95</strain>
    </source>
</reference>
<dbReference type="EMBL" id="CP065662">
    <property type="protein sequence ID" value="QPS01543.1"/>
    <property type="molecule type" value="Genomic_DNA"/>
</dbReference>
<keyword evidence="6" id="KW-1185">Reference proteome</keyword>
<dbReference type="EMBL" id="JAOTML010000004">
    <property type="protein sequence ID" value="MCY3053229.1"/>
    <property type="molecule type" value="Genomic_DNA"/>
</dbReference>
<proteinExistence type="predicted"/>
<keyword evidence="1" id="KW-0479">Metal-binding</keyword>
<dbReference type="RefSeq" id="WP_060777636.1">
    <property type="nucleotide sequence ID" value="NZ_CAJHLF010000001.1"/>
</dbReference>
<dbReference type="Proteomes" id="UP001069145">
    <property type="component" value="Unassembled WGS sequence"/>
</dbReference>
<accession>A0A109RE44</accession>
<dbReference type="KEGG" id="aun:AWM73_00810"/>
<evidence type="ECO:0000313" key="6">
    <source>
        <dbReference type="Proteomes" id="UP001069145"/>
    </source>
</evidence>
<evidence type="ECO:0000313" key="5">
    <source>
        <dbReference type="Proteomes" id="UP000594771"/>
    </source>
</evidence>
<evidence type="ECO:0000313" key="4">
    <source>
        <dbReference type="EMBL" id="QPS01543.1"/>
    </source>
</evidence>
<keyword evidence="1" id="KW-0862">Zinc</keyword>
<gene>
    <name evidence="4" type="ORF">I6G68_00210</name>
    <name evidence="3" type="ORF">ODY43_04415</name>
</gene>
<dbReference type="AlphaFoldDB" id="A0A109RE44"/>
<feature type="domain" description="SWIM-type" evidence="2">
    <location>
        <begin position="45"/>
        <end position="84"/>
    </location>
</feature>
<dbReference type="Proteomes" id="UP000594771">
    <property type="component" value="Chromosome"/>
</dbReference>
<protein>
    <submittedName>
        <fullName evidence="4">SWIM zinc finger family protein</fullName>
    </submittedName>
</protein>
<evidence type="ECO:0000256" key="1">
    <source>
        <dbReference type="PROSITE-ProRule" id="PRU00325"/>
    </source>
</evidence>
<name>A0A109RE44_9LACT</name>
<dbReference type="OrthoDB" id="9760715at2"/>
<dbReference type="GeneID" id="35768335"/>
<sequence>MRLLGQEFPKKIYERGYRYYADDRVEDNYVKDQTYHFWVRGSEKYQVQLNLDPKEEVSKMTCDCPYADSGKACKHMAAAALYYQFGPYSEYAMSHHFPELDRLLSQLPRLSLLHYFKQVLLNHPQLVHDVYDSLLAREDEVADDELNVILDLFDEVDDIYYKHSQAGKIPIFKGFALIEDLTKYLNNNLNDILHHGQTLIALMLLNHVIEMVDQVEFEEEFGQAAIVINLCDQAYGSIVDYLSQEEREEGLAMLLALLNNHHSFWIDLLLPQVIGRHFDRFQERQRLLRACLYRMETLQEQFPDQDLEWYFEALFKLYQELEPSEKVVDFASRHIDYLASVDYLRRFALSYREDGGQIADKSEKYPVQILTGYLKQALVDLETAKNRSQYQRIATFLKNMDAIDGGQFVRHCFISQLEAHYPDRHALLEEFERSW</sequence>
<organism evidence="4 5">
    <name type="scientific">Aerococcus urinae</name>
    <dbReference type="NCBI Taxonomy" id="1376"/>
    <lineage>
        <taxon>Bacteria</taxon>
        <taxon>Bacillati</taxon>
        <taxon>Bacillota</taxon>
        <taxon>Bacilli</taxon>
        <taxon>Lactobacillales</taxon>
        <taxon>Aerococcaceae</taxon>
        <taxon>Aerococcus</taxon>
    </lineage>
</organism>
<evidence type="ECO:0000259" key="2">
    <source>
        <dbReference type="PROSITE" id="PS50966"/>
    </source>
</evidence>
<reference evidence="4 5" key="1">
    <citation type="submission" date="2020-12" db="EMBL/GenBank/DDBJ databases">
        <title>FDA dAtabase for Regulatory Grade micrObial Sequences (FDA-ARGOS): Supporting development and validation of Infectious Disease Dx tests.</title>
        <authorList>
            <person name="Sproer C."/>
            <person name="Gronow S."/>
            <person name="Severitt S."/>
            <person name="Schroder I."/>
            <person name="Tallon L."/>
            <person name="Sadzewicz L."/>
            <person name="Zhao X."/>
            <person name="Boylan J."/>
            <person name="Ott S."/>
            <person name="Bowen H."/>
            <person name="Vavikolanu K."/>
            <person name="Mehta A."/>
            <person name="Aluvathingal J."/>
            <person name="Nadendla S."/>
            <person name="Lowell S."/>
            <person name="Myers T."/>
            <person name="Yan Y."/>
            <person name="Sichtig H."/>
        </authorList>
    </citation>
    <scope>NUCLEOTIDE SEQUENCE [LARGE SCALE GENOMIC DNA]</scope>
    <source>
        <strain evidence="4 5">FDAARGOS_911</strain>
    </source>
</reference>
<evidence type="ECO:0000313" key="3">
    <source>
        <dbReference type="EMBL" id="MCY3053229.1"/>
    </source>
</evidence>
<dbReference type="PROSITE" id="PS50966">
    <property type="entry name" value="ZF_SWIM"/>
    <property type="match status" value="1"/>
</dbReference>
<dbReference type="InterPro" id="IPR007527">
    <property type="entry name" value="Znf_SWIM"/>
</dbReference>